<accession>A0ACC2XIZ7</accession>
<name>A0ACC2XIZ7_9TREE</name>
<evidence type="ECO:0000313" key="2">
    <source>
        <dbReference type="Proteomes" id="UP001243375"/>
    </source>
</evidence>
<dbReference type="Proteomes" id="UP001243375">
    <property type="component" value="Unassembled WGS sequence"/>
</dbReference>
<dbReference type="EMBL" id="JASBWU010000002">
    <property type="protein sequence ID" value="KAJ9123968.1"/>
    <property type="molecule type" value="Genomic_DNA"/>
</dbReference>
<keyword evidence="2" id="KW-1185">Reference proteome</keyword>
<organism evidence="1 2">
    <name type="scientific">Naganishia vaughanmartiniae</name>
    <dbReference type="NCBI Taxonomy" id="1424756"/>
    <lineage>
        <taxon>Eukaryota</taxon>
        <taxon>Fungi</taxon>
        <taxon>Dikarya</taxon>
        <taxon>Basidiomycota</taxon>
        <taxon>Agaricomycotina</taxon>
        <taxon>Tremellomycetes</taxon>
        <taxon>Filobasidiales</taxon>
        <taxon>Filobasidiaceae</taxon>
        <taxon>Naganishia</taxon>
    </lineage>
</organism>
<reference evidence="1" key="1">
    <citation type="submission" date="2023-04" db="EMBL/GenBank/DDBJ databases">
        <title>Draft Genome sequencing of Naganishia species isolated from polar environments using Oxford Nanopore Technology.</title>
        <authorList>
            <person name="Leo P."/>
            <person name="Venkateswaran K."/>
        </authorList>
    </citation>
    <scope>NUCLEOTIDE SEQUENCE</scope>
    <source>
        <strain evidence="1">MNA-CCFEE 5425</strain>
    </source>
</reference>
<proteinExistence type="predicted"/>
<comment type="caution">
    <text evidence="1">The sequence shown here is derived from an EMBL/GenBank/DDBJ whole genome shotgun (WGS) entry which is preliminary data.</text>
</comment>
<gene>
    <name evidence="1" type="ORF">QFC22_000759</name>
</gene>
<protein>
    <submittedName>
        <fullName evidence="1">Uncharacterized protein</fullName>
    </submittedName>
</protein>
<sequence length="132" mass="13804">MVVGTKCQECTVDANKYDSTRSSSWTSSGLAFDYAFSNPYARPGPRTAQTAIQPDSAQSPALVNIDSVIGSGVLLDARQDSLPRNIVVIEKMTDGDGGNALARMPQGSSGFWGLGVDPVSLRKSGDSFNGGS</sequence>
<evidence type="ECO:0000313" key="1">
    <source>
        <dbReference type="EMBL" id="KAJ9123968.1"/>
    </source>
</evidence>